<feature type="transmembrane region" description="Helical" evidence="6">
    <location>
        <begin position="183"/>
        <end position="206"/>
    </location>
</feature>
<keyword evidence="3 6" id="KW-1133">Transmembrane helix</keyword>
<dbReference type="STRING" id="441959.B8MP86"/>
<evidence type="ECO:0000256" key="2">
    <source>
        <dbReference type="ARBA" id="ARBA00022692"/>
    </source>
</evidence>
<dbReference type="Proteomes" id="UP000001745">
    <property type="component" value="Unassembled WGS sequence"/>
</dbReference>
<dbReference type="HOGENOM" id="CLU_089414_0_0_1"/>
<keyword evidence="8" id="KW-1185">Reference proteome</keyword>
<keyword evidence="4 6" id="KW-0472">Membrane</keyword>
<gene>
    <name evidence="7" type="ORF">TSTA_105370</name>
</gene>
<reference evidence="8" key="1">
    <citation type="journal article" date="2015" name="Genome Announc.">
        <title>Genome sequence of the AIDS-associated pathogen Penicillium marneffei (ATCC18224) and its near taxonomic relative Talaromyces stipitatus (ATCC10500).</title>
        <authorList>
            <person name="Nierman W.C."/>
            <person name="Fedorova-Abrams N.D."/>
            <person name="Andrianopoulos A."/>
        </authorList>
    </citation>
    <scope>NUCLEOTIDE SEQUENCE [LARGE SCALE GENOMIC DNA]</scope>
    <source>
        <strain evidence="8">ATCC 10500 / CBS 375.48 / QM 6759 / NRRL 1006</strain>
    </source>
</reference>
<dbReference type="EMBL" id="EQ962658">
    <property type="protein sequence ID" value="EED14325.1"/>
    <property type="molecule type" value="Genomic_DNA"/>
</dbReference>
<sequence length="272" mass="28643">MSGQFIYPPPNSQDVTLNYNYRDSVDVSFQTTAQDPNNTFLSLWYYLDGQPWAIGYNTSVPPNGTITVDLNILDQPYYGQFNYDFDGHKVAYLSCFFNVAHNTTQNPVTWGQSAAAAYSSSLAAATSTITTTTSTTTTSAASKGTSTSTSTRSATTVGSLGSAASVISSPSSTPSSSGLSGGAIAGIVVGVVIGVLAVLGMGLFFWRRNRNGNKSAEILASGSQHSPLPQQQELDNNQVEKPLGSVSMYSHHGGLPRYAELAGNNGLQELPG</sequence>
<evidence type="ECO:0000256" key="6">
    <source>
        <dbReference type="SAM" id="Phobius"/>
    </source>
</evidence>
<evidence type="ECO:0000313" key="8">
    <source>
        <dbReference type="Proteomes" id="UP000001745"/>
    </source>
</evidence>
<name>B8MP86_TALSN</name>
<evidence type="ECO:0000256" key="1">
    <source>
        <dbReference type="ARBA" id="ARBA00004167"/>
    </source>
</evidence>
<evidence type="ECO:0000256" key="5">
    <source>
        <dbReference type="SAM" id="MobiDB-lite"/>
    </source>
</evidence>
<dbReference type="InterPro" id="IPR051694">
    <property type="entry name" value="Immunoregulatory_rcpt-like"/>
</dbReference>
<keyword evidence="2 6" id="KW-0812">Transmembrane</keyword>
<dbReference type="eggNOG" id="ENOG502RUBT">
    <property type="taxonomic scope" value="Eukaryota"/>
</dbReference>
<evidence type="ECO:0000256" key="4">
    <source>
        <dbReference type="ARBA" id="ARBA00023136"/>
    </source>
</evidence>
<organism evidence="7 8">
    <name type="scientific">Talaromyces stipitatus (strain ATCC 10500 / CBS 375.48 / QM 6759 / NRRL 1006)</name>
    <name type="common">Penicillium stipitatum</name>
    <dbReference type="NCBI Taxonomy" id="441959"/>
    <lineage>
        <taxon>Eukaryota</taxon>
        <taxon>Fungi</taxon>
        <taxon>Dikarya</taxon>
        <taxon>Ascomycota</taxon>
        <taxon>Pezizomycotina</taxon>
        <taxon>Eurotiomycetes</taxon>
        <taxon>Eurotiomycetidae</taxon>
        <taxon>Eurotiales</taxon>
        <taxon>Trichocomaceae</taxon>
        <taxon>Talaromyces</taxon>
        <taxon>Talaromyces sect. Talaromyces</taxon>
    </lineage>
</organism>
<dbReference type="OrthoDB" id="4226837at2759"/>
<feature type="region of interest" description="Disordered" evidence="5">
    <location>
        <begin position="133"/>
        <end position="155"/>
    </location>
</feature>
<evidence type="ECO:0000313" key="7">
    <source>
        <dbReference type="EMBL" id="EED14325.1"/>
    </source>
</evidence>
<dbReference type="RefSeq" id="XP_002486563.1">
    <property type="nucleotide sequence ID" value="XM_002486518.1"/>
</dbReference>
<accession>B8MP86</accession>
<dbReference type="InParanoid" id="B8MP86"/>
<dbReference type="VEuPathDB" id="FungiDB:TSTA_105370"/>
<proteinExistence type="predicted"/>
<evidence type="ECO:0000256" key="3">
    <source>
        <dbReference type="ARBA" id="ARBA00022989"/>
    </source>
</evidence>
<dbReference type="GeneID" id="8098758"/>
<comment type="subcellular location">
    <subcellularLocation>
        <location evidence="1">Membrane</location>
        <topology evidence="1">Single-pass membrane protein</topology>
    </subcellularLocation>
</comment>
<protein>
    <submittedName>
        <fullName evidence="7">Uncharacterized protein</fullName>
    </submittedName>
</protein>
<dbReference type="GO" id="GO:0071944">
    <property type="term" value="C:cell periphery"/>
    <property type="evidence" value="ECO:0007669"/>
    <property type="project" value="UniProtKB-ARBA"/>
</dbReference>
<dbReference type="AlphaFoldDB" id="B8MP86"/>
<dbReference type="GO" id="GO:0016020">
    <property type="term" value="C:membrane"/>
    <property type="evidence" value="ECO:0007669"/>
    <property type="project" value="UniProtKB-SubCell"/>
</dbReference>
<dbReference type="PANTHER" id="PTHR15549">
    <property type="entry name" value="PAIRED IMMUNOGLOBULIN-LIKE TYPE 2 RECEPTOR"/>
    <property type="match status" value="1"/>
</dbReference>
<dbReference type="PANTHER" id="PTHR15549:SF6">
    <property type="entry name" value="MID2 DOMAIN-CONTAINING PROTEIN"/>
    <property type="match status" value="1"/>
</dbReference>